<dbReference type="GO" id="GO:0044550">
    <property type="term" value="P:secondary metabolite biosynthetic process"/>
    <property type="evidence" value="ECO:0007669"/>
    <property type="project" value="TreeGrafter"/>
</dbReference>
<reference evidence="4 5" key="2">
    <citation type="journal article" date="2017" name="Sci. Rep.">
        <title>Ant-infecting Ophiocordyceps genomes reveal a high diversity of potential behavioral manipulation genes and a possible major role for enterotoxins.</title>
        <authorList>
            <person name="de Bekker C."/>
            <person name="Ohm R.A."/>
            <person name="Evans H.C."/>
            <person name="Brachmann A."/>
            <person name="Hughes D.P."/>
        </authorList>
    </citation>
    <scope>NUCLEOTIDE SEQUENCE [LARGE SCALE GENOMIC DNA]</scope>
    <source>
        <strain evidence="4 5">SC16a</strain>
    </source>
</reference>
<comment type="caution">
    <text evidence="4">The sequence shown here is derived from an EMBL/GenBank/DDBJ whole genome shotgun (WGS) entry which is preliminary data.</text>
</comment>
<dbReference type="Gene3D" id="3.40.50.12780">
    <property type="entry name" value="N-terminal domain of ligase-like"/>
    <property type="match status" value="1"/>
</dbReference>
<proteinExistence type="predicted"/>
<accession>A0A2A9PH13</accession>
<feature type="domain" description="AMP-dependent synthetase/ligase" evidence="3">
    <location>
        <begin position="62"/>
        <end position="166"/>
    </location>
</feature>
<dbReference type="GO" id="GO:0043041">
    <property type="term" value="P:amino acid activation for nonribosomal peptide biosynthetic process"/>
    <property type="evidence" value="ECO:0007669"/>
    <property type="project" value="TreeGrafter"/>
</dbReference>
<dbReference type="GO" id="GO:0031177">
    <property type="term" value="F:phosphopantetheine binding"/>
    <property type="evidence" value="ECO:0007669"/>
    <property type="project" value="TreeGrafter"/>
</dbReference>
<keyword evidence="1" id="KW-0596">Phosphopantetheine</keyword>
<dbReference type="OrthoDB" id="408177at2759"/>
<dbReference type="SUPFAM" id="SSF56801">
    <property type="entry name" value="Acetyl-CoA synthetase-like"/>
    <property type="match status" value="1"/>
</dbReference>
<evidence type="ECO:0000313" key="4">
    <source>
        <dbReference type="EMBL" id="PFH60177.1"/>
    </source>
</evidence>
<name>A0A2A9PH13_OPHUN</name>
<dbReference type="GO" id="GO:0005737">
    <property type="term" value="C:cytoplasm"/>
    <property type="evidence" value="ECO:0007669"/>
    <property type="project" value="TreeGrafter"/>
</dbReference>
<protein>
    <recommendedName>
        <fullName evidence="3">AMP-dependent synthetase/ligase domain-containing protein</fullName>
    </recommendedName>
</protein>
<reference evidence="4 5" key="1">
    <citation type="journal article" date="2015" name="BMC Genomics">
        <title>Gene expression during zombie ant biting behavior reflects the complexity underlying fungal parasitic behavioral manipulation.</title>
        <authorList>
            <person name="de Bekker C."/>
            <person name="Ohm R.A."/>
            <person name="Loreto R.G."/>
            <person name="Sebastian A."/>
            <person name="Albert I."/>
            <person name="Merrow M."/>
            <person name="Brachmann A."/>
            <person name="Hughes D.P."/>
        </authorList>
    </citation>
    <scope>NUCLEOTIDE SEQUENCE [LARGE SCALE GENOMIC DNA]</scope>
    <source>
        <strain evidence="4 5">SC16a</strain>
    </source>
</reference>
<dbReference type="PANTHER" id="PTHR45527:SF1">
    <property type="entry name" value="FATTY ACID SYNTHASE"/>
    <property type="match status" value="1"/>
</dbReference>
<dbReference type="EMBL" id="LAZP02000145">
    <property type="protein sequence ID" value="PFH60177.1"/>
    <property type="molecule type" value="Genomic_DNA"/>
</dbReference>
<dbReference type="InterPro" id="IPR042099">
    <property type="entry name" value="ANL_N_sf"/>
</dbReference>
<organism evidence="4 5">
    <name type="scientific">Ophiocordyceps unilateralis</name>
    <name type="common">Zombie-ant fungus</name>
    <name type="synonym">Torrubia unilateralis</name>
    <dbReference type="NCBI Taxonomy" id="268505"/>
    <lineage>
        <taxon>Eukaryota</taxon>
        <taxon>Fungi</taxon>
        <taxon>Dikarya</taxon>
        <taxon>Ascomycota</taxon>
        <taxon>Pezizomycotina</taxon>
        <taxon>Sordariomycetes</taxon>
        <taxon>Hypocreomycetidae</taxon>
        <taxon>Hypocreales</taxon>
        <taxon>Ophiocordycipitaceae</taxon>
        <taxon>Ophiocordyceps</taxon>
    </lineage>
</organism>
<evidence type="ECO:0000313" key="5">
    <source>
        <dbReference type="Proteomes" id="UP000037136"/>
    </source>
</evidence>
<dbReference type="STRING" id="268505.A0A2A9PH13"/>
<dbReference type="Pfam" id="PF00501">
    <property type="entry name" value="AMP-binding"/>
    <property type="match status" value="1"/>
</dbReference>
<gene>
    <name evidence="4" type="ORF">XA68_11338</name>
</gene>
<evidence type="ECO:0000259" key="3">
    <source>
        <dbReference type="Pfam" id="PF00501"/>
    </source>
</evidence>
<keyword evidence="2" id="KW-0597">Phosphoprotein</keyword>
<dbReference type="InterPro" id="IPR000873">
    <property type="entry name" value="AMP-dep_synth/lig_dom"/>
</dbReference>
<dbReference type="PANTHER" id="PTHR45527">
    <property type="entry name" value="NONRIBOSOMAL PEPTIDE SYNTHETASE"/>
    <property type="match status" value="1"/>
</dbReference>
<sequence>MAMALSAGQLALAPFATTPDDHLSLPESAQKRCMKMNKAREETEEATYRQVAEAGLGLAQLFYKQAQKNAEAMAVVDGSTSLSYGQLHARAARLAHLLNLGGDAAGLGQEPVGIVVQHGVADVVAQMAVLYAGGSCAPMDPTLVDHQIEARLTRLDARFVVVDEENMGRALPFEILCIDRDADSAAGTDSGYYA</sequence>
<keyword evidence="5" id="KW-1185">Reference proteome</keyword>
<evidence type="ECO:0000256" key="2">
    <source>
        <dbReference type="ARBA" id="ARBA00022553"/>
    </source>
</evidence>
<dbReference type="Proteomes" id="UP000037136">
    <property type="component" value="Unassembled WGS sequence"/>
</dbReference>
<evidence type="ECO:0000256" key="1">
    <source>
        <dbReference type="ARBA" id="ARBA00022450"/>
    </source>
</evidence>
<dbReference type="AlphaFoldDB" id="A0A2A9PH13"/>